<feature type="transmembrane region" description="Helical" evidence="7">
    <location>
        <begin position="97"/>
        <end position="117"/>
    </location>
</feature>
<feature type="transmembrane region" description="Helical" evidence="7">
    <location>
        <begin position="124"/>
        <end position="144"/>
    </location>
</feature>
<feature type="domain" description="EamA" evidence="8">
    <location>
        <begin position="10"/>
        <end position="140"/>
    </location>
</feature>
<dbReference type="PANTHER" id="PTHR32322:SF18">
    <property type="entry name" value="S-ADENOSYLMETHIONINE_S-ADENOSYLHOMOCYSTEINE TRANSPORTER"/>
    <property type="match status" value="1"/>
</dbReference>
<dbReference type="RefSeq" id="WP_042231380.1">
    <property type="nucleotide sequence ID" value="NZ_CP026520.1"/>
</dbReference>
<keyword evidence="6 7" id="KW-0472">Membrane</keyword>
<comment type="similarity">
    <text evidence="2">Belongs to the EamA transporter family.</text>
</comment>
<keyword evidence="4 7" id="KW-0812">Transmembrane</keyword>
<feature type="transmembrane region" description="Helical" evidence="7">
    <location>
        <begin position="37"/>
        <end position="56"/>
    </location>
</feature>
<dbReference type="KEGG" id="pchi:PC41400_00715"/>
<dbReference type="Proteomes" id="UP000288943">
    <property type="component" value="Chromosome"/>
</dbReference>
<evidence type="ECO:0000313" key="10">
    <source>
        <dbReference type="EMBL" id="QAV16300.1"/>
    </source>
</evidence>
<dbReference type="GO" id="GO:0005886">
    <property type="term" value="C:plasma membrane"/>
    <property type="evidence" value="ECO:0007669"/>
    <property type="project" value="UniProtKB-SubCell"/>
</dbReference>
<dbReference type="InterPro" id="IPR037185">
    <property type="entry name" value="EmrE-like"/>
</dbReference>
<feature type="transmembrane region" description="Helical" evidence="7">
    <location>
        <begin position="68"/>
        <end position="85"/>
    </location>
</feature>
<feature type="domain" description="EamA" evidence="8">
    <location>
        <begin position="151"/>
        <end position="286"/>
    </location>
</feature>
<gene>
    <name evidence="9" type="ORF">M5X16_23680</name>
    <name evidence="10" type="ORF">PC41400_00715</name>
</gene>
<dbReference type="EMBL" id="JAMDMJ010000034">
    <property type="protein sequence ID" value="MCY9598761.1"/>
    <property type="molecule type" value="Genomic_DNA"/>
</dbReference>
<keyword evidence="5 7" id="KW-1133">Transmembrane helix</keyword>
<dbReference type="Pfam" id="PF00892">
    <property type="entry name" value="EamA"/>
    <property type="match status" value="2"/>
</dbReference>
<evidence type="ECO:0000256" key="1">
    <source>
        <dbReference type="ARBA" id="ARBA00004651"/>
    </source>
</evidence>
<evidence type="ECO:0000313" key="11">
    <source>
        <dbReference type="Proteomes" id="UP000288943"/>
    </source>
</evidence>
<proteinExistence type="inferred from homology"/>
<dbReference type="PANTHER" id="PTHR32322">
    <property type="entry name" value="INNER MEMBRANE TRANSPORTER"/>
    <property type="match status" value="1"/>
</dbReference>
<dbReference type="InterPro" id="IPR050638">
    <property type="entry name" value="AA-Vitamin_Transporters"/>
</dbReference>
<dbReference type="GeneID" id="95373336"/>
<evidence type="ECO:0000313" key="9">
    <source>
        <dbReference type="EMBL" id="MCY9598761.1"/>
    </source>
</evidence>
<comment type="subcellular location">
    <subcellularLocation>
        <location evidence="1">Cell membrane</location>
        <topology evidence="1">Multi-pass membrane protein</topology>
    </subcellularLocation>
</comment>
<evidence type="ECO:0000256" key="6">
    <source>
        <dbReference type="ARBA" id="ARBA00023136"/>
    </source>
</evidence>
<dbReference type="OrthoDB" id="510638at2"/>
<evidence type="ECO:0000256" key="5">
    <source>
        <dbReference type="ARBA" id="ARBA00022989"/>
    </source>
</evidence>
<evidence type="ECO:0000256" key="7">
    <source>
        <dbReference type="SAM" id="Phobius"/>
    </source>
</evidence>
<accession>A0A410WPQ8</accession>
<keyword evidence="12" id="KW-1185">Reference proteome</keyword>
<reference evidence="10 11" key="1">
    <citation type="submission" date="2018-01" db="EMBL/GenBank/DDBJ databases">
        <title>The whole genome sequencing and assembly of Paenibacillus chitinolyticus KCCM 41400 strain.</title>
        <authorList>
            <person name="Kim J.-Y."/>
            <person name="Park M.-K."/>
            <person name="Lee Y.-J."/>
            <person name="Yi H."/>
            <person name="Bahn Y.-S."/>
            <person name="Kim J.F."/>
            <person name="Lee D.-W."/>
        </authorList>
    </citation>
    <scope>NUCLEOTIDE SEQUENCE [LARGE SCALE GENOMIC DNA]</scope>
    <source>
        <strain evidence="10 11">KCCM 41400</strain>
    </source>
</reference>
<feature type="transmembrane region" description="Helical" evidence="7">
    <location>
        <begin position="244"/>
        <end position="263"/>
    </location>
</feature>
<dbReference type="SUPFAM" id="SSF103481">
    <property type="entry name" value="Multidrug resistance efflux transporter EmrE"/>
    <property type="match status" value="2"/>
</dbReference>
<evidence type="ECO:0000313" key="12">
    <source>
        <dbReference type="Proteomes" id="UP001527202"/>
    </source>
</evidence>
<dbReference type="Proteomes" id="UP001527202">
    <property type="component" value="Unassembled WGS sequence"/>
</dbReference>
<reference evidence="9 12" key="2">
    <citation type="submission" date="2022-05" db="EMBL/GenBank/DDBJ databases">
        <title>Genome Sequencing of Bee-Associated Microbes.</title>
        <authorList>
            <person name="Dunlap C."/>
        </authorList>
    </citation>
    <scope>NUCLEOTIDE SEQUENCE [LARGE SCALE GENOMIC DNA]</scope>
    <source>
        <strain evidence="9 12">NRRL B-23120</strain>
    </source>
</reference>
<evidence type="ECO:0000256" key="4">
    <source>
        <dbReference type="ARBA" id="ARBA00022692"/>
    </source>
</evidence>
<feature type="transmembrane region" description="Helical" evidence="7">
    <location>
        <begin position="269"/>
        <end position="289"/>
    </location>
</feature>
<keyword evidence="3" id="KW-1003">Cell membrane</keyword>
<dbReference type="AlphaFoldDB" id="A0A410WPQ8"/>
<sequence>MERSSRKRTAFLLAFLVLMWGINWPLTKHALIYTPPLLFAGIRTLIGGFLLLLVAIPRYKKLNFKQTWYIYLISAVLNIILFYGLQTVGLGYLPSGLFSAIVFFQPVLLGILSWLWLGESMYGLKMFGLLLGFAGVATITSAGLNGHISFTGILLALGSAVSWAFGTVFMKKTGDRVDSIWMVTLQLLMGGVVLTGTGLSTESVSDIAWTGPFIFSLLFISVFVIALGWLAFFTLVGSGEASKVASFTFLIPLISITASAIFMNEAITINLLAGLMLIVVSIVLVNVPLRSFRAAKAKKSKDIPPCASLAQARDYK</sequence>
<feature type="transmembrane region" description="Helical" evidence="7">
    <location>
        <begin position="150"/>
        <end position="169"/>
    </location>
</feature>
<dbReference type="InterPro" id="IPR000620">
    <property type="entry name" value="EamA_dom"/>
</dbReference>
<feature type="transmembrane region" description="Helical" evidence="7">
    <location>
        <begin position="213"/>
        <end position="237"/>
    </location>
</feature>
<name>A0A410WPQ8_9BACL</name>
<evidence type="ECO:0000256" key="2">
    <source>
        <dbReference type="ARBA" id="ARBA00007362"/>
    </source>
</evidence>
<dbReference type="EMBL" id="CP026520">
    <property type="protein sequence ID" value="QAV16300.1"/>
    <property type="molecule type" value="Genomic_DNA"/>
</dbReference>
<evidence type="ECO:0000256" key="3">
    <source>
        <dbReference type="ARBA" id="ARBA00022475"/>
    </source>
</evidence>
<protein>
    <submittedName>
        <fullName evidence="9">DMT family transporter</fullName>
    </submittedName>
    <submittedName>
        <fullName evidence="10">EamA/RhaT family transporter</fullName>
    </submittedName>
</protein>
<feature type="transmembrane region" description="Helical" evidence="7">
    <location>
        <begin position="181"/>
        <end position="201"/>
    </location>
</feature>
<evidence type="ECO:0000259" key="8">
    <source>
        <dbReference type="Pfam" id="PF00892"/>
    </source>
</evidence>
<organism evidence="10 11">
    <name type="scientific">Paenibacillus chitinolyticus</name>
    <dbReference type="NCBI Taxonomy" id="79263"/>
    <lineage>
        <taxon>Bacteria</taxon>
        <taxon>Bacillati</taxon>
        <taxon>Bacillota</taxon>
        <taxon>Bacilli</taxon>
        <taxon>Bacillales</taxon>
        <taxon>Paenibacillaceae</taxon>
        <taxon>Paenibacillus</taxon>
    </lineage>
</organism>